<evidence type="ECO:0000313" key="6">
    <source>
        <dbReference type="RefSeq" id="XP_026667788.1"/>
    </source>
</evidence>
<protein>
    <submittedName>
        <fullName evidence="4 5">Uncharacterized protein LOC108623094 isoform X1</fullName>
    </submittedName>
</protein>
<evidence type="ECO:0000313" key="3">
    <source>
        <dbReference type="Proteomes" id="UP000694925"/>
    </source>
</evidence>
<evidence type="ECO:0000313" key="4">
    <source>
        <dbReference type="RefSeq" id="XP_026667786.1"/>
    </source>
</evidence>
<feature type="compositionally biased region" description="Basic and acidic residues" evidence="2">
    <location>
        <begin position="1831"/>
        <end position="1846"/>
    </location>
</feature>
<feature type="region of interest" description="Disordered" evidence="2">
    <location>
        <begin position="135"/>
        <end position="157"/>
    </location>
</feature>
<feature type="compositionally biased region" description="Basic and acidic residues" evidence="2">
    <location>
        <begin position="887"/>
        <end position="897"/>
    </location>
</feature>
<feature type="region of interest" description="Disordered" evidence="2">
    <location>
        <begin position="322"/>
        <end position="349"/>
    </location>
</feature>
<feature type="compositionally biased region" description="Basic and acidic residues" evidence="2">
    <location>
        <begin position="1499"/>
        <end position="1508"/>
    </location>
</feature>
<gene>
    <name evidence="4 5 6" type="primary">LOC108623094</name>
</gene>
<proteinExistence type="predicted"/>
<feature type="compositionally biased region" description="Polar residues" evidence="2">
    <location>
        <begin position="1375"/>
        <end position="1385"/>
    </location>
</feature>
<dbReference type="RefSeq" id="XP_026667787.1">
    <property type="nucleotide sequence ID" value="XM_026811986.1"/>
</dbReference>
<dbReference type="RefSeq" id="XP_026667786.1">
    <property type="nucleotide sequence ID" value="XM_026811985.1"/>
</dbReference>
<feature type="compositionally biased region" description="Basic and acidic residues" evidence="2">
    <location>
        <begin position="1775"/>
        <end position="1801"/>
    </location>
</feature>
<feature type="compositionally biased region" description="Polar residues" evidence="2">
    <location>
        <begin position="326"/>
        <end position="335"/>
    </location>
</feature>
<feature type="region of interest" description="Disordered" evidence="2">
    <location>
        <begin position="1444"/>
        <end position="1475"/>
    </location>
</feature>
<dbReference type="KEGG" id="ccal:108623094"/>
<organism evidence="3 4">
    <name type="scientific">Ceratina calcarata</name>
    <dbReference type="NCBI Taxonomy" id="156304"/>
    <lineage>
        <taxon>Eukaryota</taxon>
        <taxon>Metazoa</taxon>
        <taxon>Ecdysozoa</taxon>
        <taxon>Arthropoda</taxon>
        <taxon>Hexapoda</taxon>
        <taxon>Insecta</taxon>
        <taxon>Pterygota</taxon>
        <taxon>Neoptera</taxon>
        <taxon>Endopterygota</taxon>
        <taxon>Hymenoptera</taxon>
        <taxon>Apocrita</taxon>
        <taxon>Aculeata</taxon>
        <taxon>Apoidea</taxon>
        <taxon>Anthophila</taxon>
        <taxon>Apidae</taxon>
        <taxon>Ceratina</taxon>
        <taxon>Zadontomerus</taxon>
    </lineage>
</organism>
<keyword evidence="1" id="KW-0175">Coiled coil</keyword>
<feature type="compositionally biased region" description="Polar residues" evidence="2">
    <location>
        <begin position="930"/>
        <end position="942"/>
    </location>
</feature>
<feature type="compositionally biased region" description="Low complexity" evidence="2">
    <location>
        <begin position="232"/>
        <end position="242"/>
    </location>
</feature>
<accession>A0AAJ7RYS3</accession>
<feature type="region of interest" description="Disordered" evidence="2">
    <location>
        <begin position="855"/>
        <end position="988"/>
    </location>
</feature>
<feature type="region of interest" description="Disordered" evidence="2">
    <location>
        <begin position="1366"/>
        <end position="1385"/>
    </location>
</feature>
<feature type="region of interest" description="Disordered" evidence="2">
    <location>
        <begin position="1"/>
        <end position="38"/>
    </location>
</feature>
<feature type="compositionally biased region" description="Basic residues" evidence="2">
    <location>
        <begin position="213"/>
        <end position="231"/>
    </location>
</feature>
<evidence type="ECO:0000256" key="2">
    <source>
        <dbReference type="SAM" id="MobiDB-lite"/>
    </source>
</evidence>
<name>A0AAJ7RYS3_9HYME</name>
<feature type="region of interest" description="Disordered" evidence="2">
    <location>
        <begin position="170"/>
        <end position="276"/>
    </location>
</feature>
<feature type="compositionally biased region" description="Polar residues" evidence="2">
    <location>
        <begin position="1"/>
        <end position="11"/>
    </location>
</feature>
<reference evidence="4 5" key="1">
    <citation type="submission" date="2025-04" db="UniProtKB">
        <authorList>
            <consortium name="RefSeq"/>
        </authorList>
    </citation>
    <scope>IDENTIFICATION</scope>
    <source>
        <tissue evidence="4 5">Whole body</tissue>
    </source>
</reference>
<sequence>MMASDLSSECTEATGALDEKEEGEISLEDVSSSEEGHANYGYGSRAQCSNCLSSQHITAWCTIPAKSYPYKGPRRVEIDLILQEAIQGKENRHQIKESGSIGAKHVASTLQEKNDDLVSISSDSDMEIVGLMDNSKQITLHGPKSRGKKKKKNKRNHAIMLTVDDLVSTSPVNVPAGDAPVKHAAIKTTSRSRRREVSPVHRNSESRISVRTPPRRRRSLVRARSPFRRSKSPTVRVRSPVPRRSPRRLKSPKRSPYRSSIKTVARKTSHTNSVSSHNYIETQKLLKKVRHLESIGTQSLEETLNKNKEHASSLKEKLSNMMKGVTDNNNGFTSSSKEKSTDRNEFNDADDEEDLALLRQKALETKQNKSSKQNGQSKGEMAKSTNVNDNQDEEDLLLRAIALRSAVLKKHQKRIQKGKILGKYKKPNGSRSGSPFTQSFLDSIPIPGEDLLNFASLSQTPTVTHENNHTEDMDLDTDIEREKEKLPYSPTDKITASISMDTELLGIQPSDVSFISLNVTSSSPSFNTSPSQDDPKNYLGKIIENRSYLPNLVYRTSSQNTLYTNASNMQYAQANFTETSMKVHNPHANSHPYESTCNINNPSKTVVITSSQEMPYSPTDTPVYDPDLSSTLPQNLTTTSFSSLDPLESYSSVTPETSAPYNHISVQHVQTTNHIRNANEYDGQLNKAGSSLSLNPIVGFATTSVMESILPGNSMITIDDLPETDLDGGPLIDTAINAKPAEHIPNDLSCNKEKVPEPLYMKGVPDVTKDTNKIPTLINRTLVPASILKTNKNLQLPLPTKKYTTQQEPTFKNAEMLPVLIDQDTGTKTNTSFKPIKLISLPQKPHSTLVTPTAFNDSLQEDTTNELPTNKVHEKMEEPVLPQNDIRAVKNSEKVCDKSSTQKKGKSGKRGSKRKNSSTLPPFTKRHSCESSNSTKTVNEQINKPHVNVPDGSTSNEKNRISETNREKIQNSGDDKSKEDRRESLDEDEEALRAILLASLPKRTKATNNGSIPTVITTTSIVSNQTSSKVTTVNATNITNVNDTTLVRTPIVSVSGCENDKNQSNAEEKLKHTVQGNLSSDGLKMLNSIVSARKKSVPITRSPQKKLVKRTPIPASTKVVNNAKKYQNTMVQRRLNLQKATLSNKQKIGENKIISKVQSNENKWSVSTKAACDTQRLVISLESDTESDSESERLKNSLAASNSNTVEKRQISPINPRTDFEKNLEQFLRAARKKHESMTAAKPTSITQTPKKSAVATKSENANSSNVHTPLAVRHLPASQQEEYRRLKQQILEREKLKLMFMTKNKTAETSPKSVLPNSPTRVISPVAKNLNVNAQQLNKENFSKNLVNSIKPTTASINIQSSNNKTCNVDKQKSTNPNQVNLSPNKANKVVGIESTNEPRDALETSTPMIPKVPSGLKILSTDEVNRKYLQIQVRSDANERQAIVNDKVTLNDKTMSQNENRDHNPEKMNDQTHSAEKNLIPDSNMTDSDASTIILQREDAEKKESDTTSETTILLSHSETKDDDHSGLLNNDVSPGKGRVERDWEGIKEDVRSELRALISLPRTEQEQRLVETEQKLVTKRYTIIDDLAEMSATLRHWQMERELQMDLVAEVKKLREQLKVAEERLQEQRNRINSIGPKVVTAHGKVNVGRQECFKLATICSTLGSRIVGKEYNVPEAGTQLLDNKLKEVANHTRQLSRKKVPFINIPEVCISKLEKETVPIDCAEVFQVGNSEDFTADNDTMIFNANESLMNSTAIERVEQVEGTSANVDENASKENDGLRNSESSNKERTAENRIEVEAQESVNKEIAQNNKEASEDSAMRPTTSELRSEKENSTRNKEDLQTKTIMPYQSILIHFKSPSCFVFLVIFNQEHESQWCSLSIRADGNLQRHRLSIRSSNNESSQVAFSY</sequence>
<keyword evidence="3" id="KW-1185">Reference proteome</keyword>
<feature type="coiled-coil region" evidence="1">
    <location>
        <begin position="1607"/>
        <end position="1634"/>
    </location>
</feature>
<evidence type="ECO:0000313" key="5">
    <source>
        <dbReference type="RefSeq" id="XP_026667787.1"/>
    </source>
</evidence>
<feature type="region of interest" description="Disordered" evidence="2">
    <location>
        <begin position="363"/>
        <end position="389"/>
    </location>
</feature>
<feature type="compositionally biased region" description="Basic and acidic residues" evidence="2">
    <location>
        <begin position="336"/>
        <end position="346"/>
    </location>
</feature>
<feature type="region of interest" description="Disordered" evidence="2">
    <location>
        <begin position="1499"/>
        <end position="1539"/>
    </location>
</feature>
<feature type="region of interest" description="Disordered" evidence="2">
    <location>
        <begin position="1183"/>
        <end position="1216"/>
    </location>
</feature>
<feature type="compositionally biased region" description="Basic and acidic residues" evidence="2">
    <location>
        <begin position="957"/>
        <end position="984"/>
    </location>
</feature>
<dbReference type="Proteomes" id="UP000694925">
    <property type="component" value="Unplaced"/>
</dbReference>
<dbReference type="GeneID" id="108623094"/>
<feature type="compositionally biased region" description="Basic residues" evidence="2">
    <location>
        <begin position="244"/>
        <end position="256"/>
    </location>
</feature>
<dbReference type="RefSeq" id="XP_026667788.1">
    <property type="nucleotide sequence ID" value="XM_026811987.1"/>
</dbReference>
<evidence type="ECO:0000256" key="1">
    <source>
        <dbReference type="SAM" id="Coils"/>
    </source>
</evidence>
<feature type="compositionally biased region" description="Basic residues" evidence="2">
    <location>
        <begin position="901"/>
        <end position="916"/>
    </location>
</feature>
<feature type="compositionally biased region" description="Basic and acidic residues" evidence="2">
    <location>
        <begin position="195"/>
        <end position="205"/>
    </location>
</feature>
<feature type="compositionally biased region" description="Polar residues" evidence="2">
    <location>
        <begin position="368"/>
        <end position="389"/>
    </location>
</feature>
<feature type="compositionally biased region" description="Basic and acidic residues" evidence="2">
    <location>
        <begin position="1461"/>
        <end position="1475"/>
    </location>
</feature>
<feature type="compositionally biased region" description="Basic residues" evidence="2">
    <location>
        <begin position="143"/>
        <end position="157"/>
    </location>
</feature>
<feature type="region of interest" description="Disordered" evidence="2">
    <location>
        <begin position="1768"/>
        <end position="1846"/>
    </location>
</feature>